<dbReference type="Proteomes" id="UP000509742">
    <property type="component" value="Chromosome"/>
</dbReference>
<evidence type="ECO:0000313" key="3">
    <source>
        <dbReference type="Proteomes" id="UP000317935"/>
    </source>
</evidence>
<name>A0A6J4CV91_9HELI</name>
<gene>
    <name evidence="1" type="ORF">NHP190020_00340</name>
    <name evidence="2" type="ORF">SNTW_00340</name>
</gene>
<evidence type="ECO:0000313" key="2">
    <source>
        <dbReference type="EMBL" id="BCD69389.1"/>
    </source>
</evidence>
<dbReference type="EMBL" id="AP023036">
    <property type="protein sequence ID" value="BCD44995.1"/>
    <property type="molecule type" value="Genomic_DNA"/>
</dbReference>
<dbReference type="RefSeq" id="WP_034376659.1">
    <property type="nucleotide sequence ID" value="NZ_AP019774.1"/>
</dbReference>
<dbReference type="EMBL" id="AP019774">
    <property type="protein sequence ID" value="BCD69389.1"/>
    <property type="molecule type" value="Genomic_DNA"/>
</dbReference>
<dbReference type="Proteomes" id="UP000317935">
    <property type="component" value="Chromosome"/>
</dbReference>
<keyword evidence="4" id="KW-1185">Reference proteome</keyword>
<protein>
    <submittedName>
        <fullName evidence="2">Uncharacterized protein</fullName>
    </submittedName>
</protein>
<dbReference type="AlphaFoldDB" id="A0A6J4CV91"/>
<accession>A0A6J4CV91</accession>
<evidence type="ECO:0000313" key="4">
    <source>
        <dbReference type="Proteomes" id="UP000509742"/>
    </source>
</evidence>
<proteinExistence type="predicted"/>
<reference evidence="1 4" key="2">
    <citation type="submission" date="2020-04" db="EMBL/GenBank/DDBJ databases">
        <title>Genomic analysis of gastric non-Helicobacter pylori Helicobacters isolated in Japan.</title>
        <authorList>
            <person name="Suzuki M."/>
            <person name="Rimbara E."/>
        </authorList>
    </citation>
    <scope>NUCLEOTIDE SEQUENCE [LARGE SCALE GENOMIC DNA]</scope>
    <source>
        <strain evidence="1 4">NHP19-0020</strain>
    </source>
</reference>
<organism evidence="2 3">
    <name type="scientific">Helicobacter suis</name>
    <dbReference type="NCBI Taxonomy" id="104628"/>
    <lineage>
        <taxon>Bacteria</taxon>
        <taxon>Pseudomonadati</taxon>
        <taxon>Campylobacterota</taxon>
        <taxon>Epsilonproteobacteria</taxon>
        <taxon>Campylobacterales</taxon>
        <taxon>Helicobacteraceae</taxon>
        <taxon>Helicobacter</taxon>
    </lineage>
</organism>
<sequence length="64" mass="7313">MSTTILKEEIVYPIGVYDLKLSYRKRRPVTAFESLILEVASEQLPYTLKELAEVVWILANTTPA</sequence>
<reference evidence="2 3" key="1">
    <citation type="submission" date="2019-06" db="EMBL/GenBank/DDBJ databases">
        <title>Complete genome sequence of Helicobacter suis SNTW101c.</title>
        <authorList>
            <person name="Rimbara E."/>
            <person name="Suzuki M."/>
            <person name="Matsui H."/>
            <person name="Nakamura M."/>
            <person name="Mori S."/>
            <person name="Shibayama K."/>
        </authorList>
    </citation>
    <scope>NUCLEOTIDE SEQUENCE [LARGE SCALE GENOMIC DNA]</scope>
    <source>
        <strain evidence="2 3">SNTW101c</strain>
    </source>
</reference>
<dbReference type="GeneID" id="56927892"/>
<evidence type="ECO:0000313" key="1">
    <source>
        <dbReference type="EMBL" id="BCD44995.1"/>
    </source>
</evidence>